<reference evidence="2 3" key="1">
    <citation type="journal article" date="2018" name="Proc. Natl. Acad. Sci. U.S.A.">
        <title>Draft genome sequence of Camellia sinensis var. sinensis provides insights into the evolution of the tea genome and tea quality.</title>
        <authorList>
            <person name="Wei C."/>
            <person name="Yang H."/>
            <person name="Wang S."/>
            <person name="Zhao J."/>
            <person name="Liu C."/>
            <person name="Gao L."/>
            <person name="Xia E."/>
            <person name="Lu Y."/>
            <person name="Tai Y."/>
            <person name="She G."/>
            <person name="Sun J."/>
            <person name="Cao H."/>
            <person name="Tong W."/>
            <person name="Gao Q."/>
            <person name="Li Y."/>
            <person name="Deng W."/>
            <person name="Jiang X."/>
            <person name="Wang W."/>
            <person name="Chen Q."/>
            <person name="Zhang S."/>
            <person name="Li H."/>
            <person name="Wu J."/>
            <person name="Wang P."/>
            <person name="Li P."/>
            <person name="Shi C."/>
            <person name="Zheng F."/>
            <person name="Jian J."/>
            <person name="Huang B."/>
            <person name="Shan D."/>
            <person name="Shi M."/>
            <person name="Fang C."/>
            <person name="Yue Y."/>
            <person name="Li F."/>
            <person name="Li D."/>
            <person name="Wei S."/>
            <person name="Han B."/>
            <person name="Jiang C."/>
            <person name="Yin Y."/>
            <person name="Xia T."/>
            <person name="Zhang Z."/>
            <person name="Bennetzen J.L."/>
            <person name="Zhao S."/>
            <person name="Wan X."/>
        </authorList>
    </citation>
    <scope>NUCLEOTIDE SEQUENCE [LARGE SCALE GENOMIC DNA]</scope>
    <source>
        <strain evidence="3">cv. Shuchazao</strain>
        <tissue evidence="2">Leaf</tissue>
    </source>
</reference>
<sequence>MVILEKSIENSRDVAELGVIARGSGGRGSNVGGVGEVDTKVPEAVAELPESSPLRGYDGWKTTLSLRVLQQSTRPPIEAAHFSSGKRRNKMEMMGLCLSLVMVMVTVMKRPNYHPLGQIGEKKVSNVKVKSNGGKSTVISQLWHTSGRCPEGTIPMRRTRREDLLRASSITSYGKKKHKTIPKPAAAAATSANPDIISQSGHQVQPPPTTIHILCQ</sequence>
<name>A0A4S4DG23_CAMSN</name>
<evidence type="ECO:0000259" key="1">
    <source>
        <dbReference type="Pfam" id="PF14365"/>
    </source>
</evidence>
<dbReference type="EMBL" id="SDRB02011348">
    <property type="protein sequence ID" value="THG01693.1"/>
    <property type="molecule type" value="Genomic_DNA"/>
</dbReference>
<dbReference type="InterPro" id="IPR025521">
    <property type="entry name" value="Neprosin_propep"/>
</dbReference>
<proteinExistence type="predicted"/>
<organism evidence="2 3">
    <name type="scientific">Camellia sinensis var. sinensis</name>
    <name type="common">China tea</name>
    <dbReference type="NCBI Taxonomy" id="542762"/>
    <lineage>
        <taxon>Eukaryota</taxon>
        <taxon>Viridiplantae</taxon>
        <taxon>Streptophyta</taxon>
        <taxon>Embryophyta</taxon>
        <taxon>Tracheophyta</taxon>
        <taxon>Spermatophyta</taxon>
        <taxon>Magnoliopsida</taxon>
        <taxon>eudicotyledons</taxon>
        <taxon>Gunneridae</taxon>
        <taxon>Pentapetalae</taxon>
        <taxon>asterids</taxon>
        <taxon>Ericales</taxon>
        <taxon>Theaceae</taxon>
        <taxon>Camellia</taxon>
    </lineage>
</organism>
<dbReference type="AlphaFoldDB" id="A0A4S4DG23"/>
<protein>
    <recommendedName>
        <fullName evidence="1">Neprosin activation peptide domain-containing protein</fullName>
    </recommendedName>
</protein>
<gene>
    <name evidence="2" type="ORF">TEA_023711</name>
</gene>
<accession>A0A4S4DG23</accession>
<dbReference type="Pfam" id="PF14365">
    <property type="entry name" value="Neprosin_AP"/>
    <property type="match status" value="1"/>
</dbReference>
<dbReference type="Proteomes" id="UP000306102">
    <property type="component" value="Unassembled WGS sequence"/>
</dbReference>
<feature type="domain" description="Neprosin activation peptide" evidence="1">
    <location>
        <begin position="106"/>
        <end position="203"/>
    </location>
</feature>
<dbReference type="STRING" id="542762.A0A4S4DG23"/>
<evidence type="ECO:0000313" key="3">
    <source>
        <dbReference type="Proteomes" id="UP000306102"/>
    </source>
</evidence>
<evidence type="ECO:0000313" key="2">
    <source>
        <dbReference type="EMBL" id="THG01693.1"/>
    </source>
</evidence>
<comment type="caution">
    <text evidence="2">The sequence shown here is derived from an EMBL/GenBank/DDBJ whole genome shotgun (WGS) entry which is preliminary data.</text>
</comment>
<keyword evidence="3" id="KW-1185">Reference proteome</keyword>